<evidence type="ECO:0000256" key="1">
    <source>
        <dbReference type="SAM" id="MobiDB-lite"/>
    </source>
</evidence>
<protein>
    <submittedName>
        <fullName evidence="2">Uncharacterized protein</fullName>
    </submittedName>
</protein>
<dbReference type="Gramene" id="OE9A096072T1">
    <property type="protein sequence ID" value="OE9A096072C1"/>
    <property type="gene ID" value="OE9A096072"/>
</dbReference>
<comment type="caution">
    <text evidence="2">The sequence shown here is derived from an EMBL/GenBank/DDBJ whole genome shotgun (WGS) entry which is preliminary data.</text>
</comment>
<sequence>MDFYTTCAILQQSGARFDNAGDSSPKVNVSDSEHDSSMHDSIEVNLELIKWILQGERDAFEAGLLGDVLKALEVLSSMKFNRYIF</sequence>
<dbReference type="AlphaFoldDB" id="A0A8S0UNJ2"/>
<keyword evidence="3" id="KW-1185">Reference proteome</keyword>
<dbReference type="Proteomes" id="UP000594638">
    <property type="component" value="Unassembled WGS sequence"/>
</dbReference>
<proteinExistence type="predicted"/>
<gene>
    <name evidence="2" type="ORF">OLEA9_A096072</name>
</gene>
<feature type="region of interest" description="Disordered" evidence="1">
    <location>
        <begin position="16"/>
        <end position="36"/>
    </location>
</feature>
<name>A0A8S0UNJ2_OLEEU</name>
<organism evidence="2 3">
    <name type="scientific">Olea europaea subsp. europaea</name>
    <dbReference type="NCBI Taxonomy" id="158383"/>
    <lineage>
        <taxon>Eukaryota</taxon>
        <taxon>Viridiplantae</taxon>
        <taxon>Streptophyta</taxon>
        <taxon>Embryophyta</taxon>
        <taxon>Tracheophyta</taxon>
        <taxon>Spermatophyta</taxon>
        <taxon>Magnoliopsida</taxon>
        <taxon>eudicotyledons</taxon>
        <taxon>Gunneridae</taxon>
        <taxon>Pentapetalae</taxon>
        <taxon>asterids</taxon>
        <taxon>lamiids</taxon>
        <taxon>Lamiales</taxon>
        <taxon>Oleaceae</taxon>
        <taxon>Oleeae</taxon>
        <taxon>Olea</taxon>
    </lineage>
</organism>
<dbReference type="EMBL" id="CACTIH010009039">
    <property type="protein sequence ID" value="CAA3020487.1"/>
    <property type="molecule type" value="Genomic_DNA"/>
</dbReference>
<accession>A0A8S0UNJ2</accession>
<evidence type="ECO:0000313" key="2">
    <source>
        <dbReference type="EMBL" id="CAA3020487.1"/>
    </source>
</evidence>
<reference evidence="2 3" key="1">
    <citation type="submission" date="2019-12" db="EMBL/GenBank/DDBJ databases">
        <authorList>
            <person name="Alioto T."/>
            <person name="Alioto T."/>
            <person name="Gomez Garrido J."/>
        </authorList>
    </citation>
    <scope>NUCLEOTIDE SEQUENCE [LARGE SCALE GENOMIC DNA]</scope>
</reference>
<evidence type="ECO:0000313" key="3">
    <source>
        <dbReference type="Proteomes" id="UP000594638"/>
    </source>
</evidence>